<protein>
    <recommendedName>
        <fullName evidence="5">Single-strand DNA deaminase toxin A-like C-terminal domain-containing protein</fullName>
    </recommendedName>
</protein>
<feature type="compositionally biased region" description="Acidic residues" evidence="4">
    <location>
        <begin position="386"/>
        <end position="395"/>
    </location>
</feature>
<name>A0ABR0H2F8_9PEZI</name>
<dbReference type="Proteomes" id="UP001326199">
    <property type="component" value="Unassembled WGS sequence"/>
</dbReference>
<feature type="repeat" description="ANK" evidence="3">
    <location>
        <begin position="57"/>
        <end position="89"/>
    </location>
</feature>
<dbReference type="PROSITE" id="PS50297">
    <property type="entry name" value="ANK_REP_REGION"/>
    <property type="match status" value="1"/>
</dbReference>
<dbReference type="Gene3D" id="1.25.40.20">
    <property type="entry name" value="Ankyrin repeat-containing domain"/>
    <property type="match status" value="1"/>
</dbReference>
<dbReference type="PANTHER" id="PTHR24173">
    <property type="entry name" value="ANKYRIN REPEAT CONTAINING"/>
    <property type="match status" value="1"/>
</dbReference>
<dbReference type="Pfam" id="PF24120">
    <property type="entry name" value="SsdA_C"/>
    <property type="match status" value="1"/>
</dbReference>
<evidence type="ECO:0000256" key="4">
    <source>
        <dbReference type="SAM" id="MobiDB-lite"/>
    </source>
</evidence>
<sequence length="662" mass="73652">METFSSTSIKLTREALMLSELHIATLNGDLQHVRELLKSTSTSPGGTRKVIEARDRHGTTPLMTAVLYGRLAIVKLLLRYGASRKAQDLEGRVTWEYSRASLFDGKPKMYQHLGFPPISRSRQRERRRIAIILKYPAALRSCRRIGNHHYSRSRLHKRAKDLVILKPVGGFETFKPGKEGNELLSATAGFIASATTSPKDVKVEQFAVSGWKPNPGRGPRVLDNVVLTERVRDVIHLHGLKVRASQRDNGNQTALPEHKGRFAACHVEKKLAVWWVMKALKEVFNTSDIERLRELRGADVPNYYREAMLFLDHEPCQDCWDFLHQLKRITGILICVESISFCVTGNRASGPQGCPNCTCQKCTSQKCTSQKEAQMSRPSSYSAIQQDDEDSDDMEIETRPSEDDMQLPLIQFETELKGTEDKGVRQPHSRSNGGIYNGTAAPDTWTVFPSTDLRPVAKPLNRIQKNIEASSRRIRDAADPSNGAVLTFSLPHRPAFKSPVSSPGSEVTGRTQSVDPVSTMGGHSAYFENDGQDPNSESPVAHTSPPQASQQPLLHPIYRSQISLNLERFTYAGAATSEAPGSLLSARLKKGRVGTIKDNDVDVVGGTNDNGSKPDFRTTRGKPKTSIGRRGKSNPRNRREVRRESSFRSRSTFARAVASRFD</sequence>
<accession>A0ABR0H2F8</accession>
<gene>
    <name evidence="6" type="ORF">QC763_711580</name>
</gene>
<dbReference type="InterPro" id="IPR057517">
    <property type="entry name" value="SsdA-like_C"/>
</dbReference>
<dbReference type="PANTHER" id="PTHR24173:SF83">
    <property type="entry name" value="SOCS BOX DOMAIN-CONTAINING PROTEIN"/>
    <property type="match status" value="1"/>
</dbReference>
<feature type="compositionally biased region" description="Basic residues" evidence="4">
    <location>
        <begin position="619"/>
        <end position="636"/>
    </location>
</feature>
<dbReference type="InterPro" id="IPR036770">
    <property type="entry name" value="Ankyrin_rpt-contain_sf"/>
</dbReference>
<dbReference type="PROSITE" id="PS50088">
    <property type="entry name" value="ANK_REPEAT"/>
    <property type="match status" value="1"/>
</dbReference>
<dbReference type="GeneID" id="87936495"/>
<organism evidence="6 7">
    <name type="scientific">Podospora pseudopauciseta</name>
    <dbReference type="NCBI Taxonomy" id="2093780"/>
    <lineage>
        <taxon>Eukaryota</taxon>
        <taxon>Fungi</taxon>
        <taxon>Dikarya</taxon>
        <taxon>Ascomycota</taxon>
        <taxon>Pezizomycotina</taxon>
        <taxon>Sordariomycetes</taxon>
        <taxon>Sordariomycetidae</taxon>
        <taxon>Sordariales</taxon>
        <taxon>Podosporaceae</taxon>
        <taxon>Podospora</taxon>
    </lineage>
</organism>
<feature type="compositionally biased region" description="Basic and acidic residues" evidence="4">
    <location>
        <begin position="637"/>
        <end position="647"/>
    </location>
</feature>
<feature type="compositionally biased region" description="Low complexity" evidence="4">
    <location>
        <begin position="602"/>
        <end position="611"/>
    </location>
</feature>
<evidence type="ECO:0000256" key="1">
    <source>
        <dbReference type="ARBA" id="ARBA00022737"/>
    </source>
</evidence>
<feature type="compositionally biased region" description="Polar residues" evidence="4">
    <location>
        <begin position="499"/>
        <end position="516"/>
    </location>
</feature>
<dbReference type="InterPro" id="IPR002110">
    <property type="entry name" value="Ankyrin_rpt"/>
</dbReference>
<dbReference type="RefSeq" id="XP_062762173.1">
    <property type="nucleotide sequence ID" value="XM_062916152.1"/>
</dbReference>
<keyword evidence="1" id="KW-0677">Repeat</keyword>
<dbReference type="SUPFAM" id="SSF48403">
    <property type="entry name" value="Ankyrin repeat"/>
    <property type="match status" value="1"/>
</dbReference>
<reference evidence="6 7" key="1">
    <citation type="journal article" date="2023" name="bioRxiv">
        <title>High-quality genome assemblies of four members of thePodospora anserinaspecies complex.</title>
        <authorList>
            <person name="Ament-Velasquez S.L."/>
            <person name="Vogan A.A."/>
            <person name="Wallerman O."/>
            <person name="Hartmann F."/>
            <person name="Gautier V."/>
            <person name="Silar P."/>
            <person name="Giraud T."/>
            <person name="Johannesson H."/>
        </authorList>
    </citation>
    <scope>NUCLEOTIDE SEQUENCE [LARGE SCALE GENOMIC DNA]</scope>
    <source>
        <strain evidence="6 7">CBS 411.78</strain>
    </source>
</reference>
<feature type="compositionally biased region" description="Polar residues" evidence="4">
    <location>
        <begin position="373"/>
        <end position="385"/>
    </location>
</feature>
<proteinExistence type="predicted"/>
<dbReference type="SMART" id="SM00248">
    <property type="entry name" value="ANK"/>
    <property type="match status" value="2"/>
</dbReference>
<feature type="region of interest" description="Disordered" evidence="4">
    <location>
        <begin position="373"/>
        <end position="402"/>
    </location>
</feature>
<comment type="caution">
    <text evidence="6">The sequence shown here is derived from an EMBL/GenBank/DDBJ whole genome shotgun (WGS) entry which is preliminary data.</text>
</comment>
<evidence type="ECO:0000256" key="2">
    <source>
        <dbReference type="ARBA" id="ARBA00023043"/>
    </source>
</evidence>
<feature type="region of interest" description="Disordered" evidence="4">
    <location>
        <begin position="496"/>
        <end position="553"/>
    </location>
</feature>
<feature type="domain" description="Single-strand DNA deaminase toxin A-like C-terminal" evidence="5">
    <location>
        <begin position="207"/>
        <end position="272"/>
    </location>
</feature>
<evidence type="ECO:0000259" key="5">
    <source>
        <dbReference type="Pfam" id="PF24120"/>
    </source>
</evidence>
<dbReference type="EMBL" id="JAFFHB010000009">
    <property type="protein sequence ID" value="KAK4662207.1"/>
    <property type="molecule type" value="Genomic_DNA"/>
</dbReference>
<evidence type="ECO:0000313" key="6">
    <source>
        <dbReference type="EMBL" id="KAK4662207.1"/>
    </source>
</evidence>
<keyword evidence="2 3" id="KW-0040">ANK repeat</keyword>
<evidence type="ECO:0000313" key="7">
    <source>
        <dbReference type="Proteomes" id="UP001326199"/>
    </source>
</evidence>
<feature type="region of interest" description="Disordered" evidence="4">
    <location>
        <begin position="418"/>
        <end position="438"/>
    </location>
</feature>
<dbReference type="Pfam" id="PF12796">
    <property type="entry name" value="Ank_2"/>
    <property type="match status" value="1"/>
</dbReference>
<keyword evidence="7" id="KW-1185">Reference proteome</keyword>
<feature type="region of interest" description="Disordered" evidence="4">
    <location>
        <begin position="600"/>
        <end position="649"/>
    </location>
</feature>
<evidence type="ECO:0000256" key="3">
    <source>
        <dbReference type="PROSITE-ProRule" id="PRU00023"/>
    </source>
</evidence>